<dbReference type="Pfam" id="PF13440">
    <property type="entry name" value="Polysacc_synt_3"/>
    <property type="match status" value="1"/>
</dbReference>
<keyword evidence="4 6" id="KW-1133">Transmembrane helix</keyword>
<feature type="transmembrane region" description="Helical" evidence="6">
    <location>
        <begin position="122"/>
        <end position="140"/>
    </location>
</feature>
<feature type="transmembrane region" description="Helical" evidence="6">
    <location>
        <begin position="405"/>
        <end position="427"/>
    </location>
</feature>
<feature type="transmembrane region" description="Helical" evidence="6">
    <location>
        <begin position="180"/>
        <end position="201"/>
    </location>
</feature>
<dbReference type="GO" id="GO:0005886">
    <property type="term" value="C:plasma membrane"/>
    <property type="evidence" value="ECO:0007669"/>
    <property type="project" value="UniProtKB-SubCell"/>
</dbReference>
<gene>
    <name evidence="7" type="ORF">E6K72_10275</name>
</gene>
<feature type="transmembrane region" description="Helical" evidence="6">
    <location>
        <begin position="89"/>
        <end position="110"/>
    </location>
</feature>
<dbReference type="InterPro" id="IPR050833">
    <property type="entry name" value="Poly_Biosynth_Transport"/>
</dbReference>
<feature type="transmembrane region" description="Helical" evidence="6">
    <location>
        <begin position="310"/>
        <end position="328"/>
    </location>
</feature>
<feature type="transmembrane region" description="Helical" evidence="6">
    <location>
        <begin position="21"/>
        <end position="40"/>
    </location>
</feature>
<dbReference type="EMBL" id="VBOS01000367">
    <property type="protein sequence ID" value="TMQ51605.1"/>
    <property type="molecule type" value="Genomic_DNA"/>
</dbReference>
<evidence type="ECO:0000256" key="2">
    <source>
        <dbReference type="ARBA" id="ARBA00022475"/>
    </source>
</evidence>
<reference evidence="7 8" key="1">
    <citation type="journal article" date="2019" name="Nat. Microbiol.">
        <title>Mediterranean grassland soil C-N compound turnover is dependent on rainfall and depth, and is mediated by genomically divergent microorganisms.</title>
        <authorList>
            <person name="Diamond S."/>
            <person name="Andeer P.F."/>
            <person name="Li Z."/>
            <person name="Crits-Christoph A."/>
            <person name="Burstein D."/>
            <person name="Anantharaman K."/>
            <person name="Lane K.R."/>
            <person name="Thomas B.C."/>
            <person name="Pan C."/>
            <person name="Northen T.R."/>
            <person name="Banfield J.F."/>
        </authorList>
    </citation>
    <scope>NUCLEOTIDE SEQUENCE [LARGE SCALE GENOMIC DNA]</scope>
    <source>
        <strain evidence="7">WS_2</strain>
    </source>
</reference>
<keyword evidence="5 6" id="KW-0472">Membrane</keyword>
<protein>
    <submittedName>
        <fullName evidence="7">Uncharacterized protein</fullName>
    </submittedName>
</protein>
<dbReference type="PANTHER" id="PTHR30250">
    <property type="entry name" value="PST FAMILY PREDICTED COLANIC ACID TRANSPORTER"/>
    <property type="match status" value="1"/>
</dbReference>
<accession>A0A538SJQ6</accession>
<dbReference type="PANTHER" id="PTHR30250:SF26">
    <property type="entry name" value="PSMA PROTEIN"/>
    <property type="match status" value="1"/>
</dbReference>
<feature type="transmembrane region" description="Helical" evidence="6">
    <location>
        <begin position="439"/>
        <end position="459"/>
    </location>
</feature>
<evidence type="ECO:0000256" key="5">
    <source>
        <dbReference type="ARBA" id="ARBA00023136"/>
    </source>
</evidence>
<comment type="subcellular location">
    <subcellularLocation>
        <location evidence="1">Cell membrane</location>
        <topology evidence="1">Multi-pass membrane protein</topology>
    </subcellularLocation>
</comment>
<dbReference type="AlphaFoldDB" id="A0A538SJQ6"/>
<comment type="caution">
    <text evidence="7">The sequence shown here is derived from an EMBL/GenBank/DDBJ whole genome shotgun (WGS) entry which is preliminary data.</text>
</comment>
<feature type="transmembrane region" description="Helical" evidence="6">
    <location>
        <begin position="152"/>
        <end position="174"/>
    </location>
</feature>
<dbReference type="Proteomes" id="UP000317716">
    <property type="component" value="Unassembled WGS sequence"/>
</dbReference>
<sequence length="527" mass="56755">MKGREIAHSVTRGAFYLAIEKASGLLSGMAYFALLLRWLGPTKYGIMTLALSFASLATMATGNFEMFLERYAAEFVAHGRLRTLRRAHYLVLAIKLGLGLLASVPVVFAAPFLARQFDAPELATLLPVLTVLVVCDGFSTTSRATLFGIQQFRWVSLLAVLFHVAKTLLVGALWASRQGLMALAVGMAALTALQGLALSAVPAWMLRQARDPEEAGAADGKRGPLMHSVFAYCMPLLGARVTFVSGQNLSKIILGKLFTTTELGYFSFAFQTVERFVELVHTLPTSLLPSLTHLVALEERERLHRVFDQALRLIQVAACTLSLGLFVFASEITLLVGSRLFEPAVPLLRILALVPIARTAQQPLTMLFQAMREPARVLWLALVKFGAEFGSYFVLLPALGLAGAAWANLAGAVASYVAALVLLARIVPEGARARARSAAIAAGLALPVLVVSSSIAVRLPAPWSIALRLAMLLTTVWGVFAFGLVNRSDLEKLSAIPLTVRWMRLIRDAVVAAAGRLARATQPGRAG</sequence>
<evidence type="ECO:0000256" key="3">
    <source>
        <dbReference type="ARBA" id="ARBA00022692"/>
    </source>
</evidence>
<feature type="transmembrane region" description="Helical" evidence="6">
    <location>
        <begin position="465"/>
        <end position="485"/>
    </location>
</feature>
<evidence type="ECO:0000256" key="4">
    <source>
        <dbReference type="ARBA" id="ARBA00022989"/>
    </source>
</evidence>
<feature type="transmembrane region" description="Helical" evidence="6">
    <location>
        <begin position="46"/>
        <end position="68"/>
    </location>
</feature>
<evidence type="ECO:0000256" key="6">
    <source>
        <dbReference type="SAM" id="Phobius"/>
    </source>
</evidence>
<evidence type="ECO:0000313" key="8">
    <source>
        <dbReference type="Proteomes" id="UP000317716"/>
    </source>
</evidence>
<proteinExistence type="predicted"/>
<evidence type="ECO:0000313" key="7">
    <source>
        <dbReference type="EMBL" id="TMQ51605.1"/>
    </source>
</evidence>
<organism evidence="7 8">
    <name type="scientific">Eiseniibacteriota bacterium</name>
    <dbReference type="NCBI Taxonomy" id="2212470"/>
    <lineage>
        <taxon>Bacteria</taxon>
        <taxon>Candidatus Eiseniibacteriota</taxon>
    </lineage>
</organism>
<evidence type="ECO:0000256" key="1">
    <source>
        <dbReference type="ARBA" id="ARBA00004651"/>
    </source>
</evidence>
<keyword evidence="3 6" id="KW-0812">Transmembrane</keyword>
<keyword evidence="2" id="KW-1003">Cell membrane</keyword>
<name>A0A538SJQ6_UNCEI</name>